<dbReference type="EMBL" id="BTSX01000006">
    <property type="protein sequence ID" value="GMT04556.1"/>
    <property type="molecule type" value="Genomic_DNA"/>
</dbReference>
<gene>
    <name evidence="1" type="ORF">PENTCL1PPCAC_26730</name>
</gene>
<proteinExistence type="predicted"/>
<evidence type="ECO:0000313" key="1">
    <source>
        <dbReference type="EMBL" id="GMT04556.1"/>
    </source>
</evidence>
<reference evidence="1" key="1">
    <citation type="submission" date="2023-10" db="EMBL/GenBank/DDBJ databases">
        <title>Genome assembly of Pristionchus species.</title>
        <authorList>
            <person name="Yoshida K."/>
            <person name="Sommer R.J."/>
        </authorList>
    </citation>
    <scope>NUCLEOTIDE SEQUENCE</scope>
    <source>
        <strain evidence="1">RS0144</strain>
    </source>
</reference>
<accession>A0AAV5UC84</accession>
<protein>
    <submittedName>
        <fullName evidence="1">Uncharacterized protein</fullName>
    </submittedName>
</protein>
<name>A0AAV5UC84_9BILA</name>
<dbReference type="Proteomes" id="UP001432027">
    <property type="component" value="Unassembled WGS sequence"/>
</dbReference>
<comment type="caution">
    <text evidence="1">The sequence shown here is derived from an EMBL/GenBank/DDBJ whole genome shotgun (WGS) entry which is preliminary data.</text>
</comment>
<evidence type="ECO:0000313" key="2">
    <source>
        <dbReference type="Proteomes" id="UP001432027"/>
    </source>
</evidence>
<feature type="non-terminal residue" evidence="1">
    <location>
        <position position="1"/>
    </location>
</feature>
<sequence length="85" mass="9029">QPAFGSWGHECLRQLLVLRGPWVRLPSSAHHLLVGAERVSSHGCLHLIVGVVGPCHPFCCWGLGSTTDCPASRLVCSESVPTDSG</sequence>
<keyword evidence="2" id="KW-1185">Reference proteome</keyword>
<dbReference type="AlphaFoldDB" id="A0AAV5UC84"/>
<organism evidence="1 2">
    <name type="scientific">Pristionchus entomophagus</name>
    <dbReference type="NCBI Taxonomy" id="358040"/>
    <lineage>
        <taxon>Eukaryota</taxon>
        <taxon>Metazoa</taxon>
        <taxon>Ecdysozoa</taxon>
        <taxon>Nematoda</taxon>
        <taxon>Chromadorea</taxon>
        <taxon>Rhabditida</taxon>
        <taxon>Rhabditina</taxon>
        <taxon>Diplogasteromorpha</taxon>
        <taxon>Diplogasteroidea</taxon>
        <taxon>Neodiplogasteridae</taxon>
        <taxon>Pristionchus</taxon>
    </lineage>
</organism>
<feature type="non-terminal residue" evidence="1">
    <location>
        <position position="85"/>
    </location>
</feature>